<dbReference type="PROSITE" id="PS50808">
    <property type="entry name" value="ZF_BED"/>
    <property type="match status" value="1"/>
</dbReference>
<proteinExistence type="predicted"/>
<dbReference type="Pfam" id="PF02892">
    <property type="entry name" value="zf-BED"/>
    <property type="match status" value="1"/>
</dbReference>
<feature type="domain" description="BED-type" evidence="6">
    <location>
        <begin position="23"/>
        <end position="75"/>
    </location>
</feature>
<evidence type="ECO:0000256" key="3">
    <source>
        <dbReference type="ARBA" id="ARBA00022833"/>
    </source>
</evidence>
<protein>
    <recommendedName>
        <fullName evidence="6">BED-type domain-containing protein</fullName>
    </recommendedName>
</protein>
<evidence type="ECO:0000256" key="2">
    <source>
        <dbReference type="ARBA" id="ARBA00022771"/>
    </source>
</evidence>
<feature type="region of interest" description="Disordered" evidence="5">
    <location>
        <begin position="1"/>
        <end position="25"/>
    </location>
</feature>
<evidence type="ECO:0000256" key="1">
    <source>
        <dbReference type="ARBA" id="ARBA00022723"/>
    </source>
</evidence>
<sequence length="96" mass="10609">MIDISNVNDKGHQTVQQAKKSDATESDVWQYFAKNKDKGTATCNVCKLTLKAAGGSTSGLISHAKTQHQINILKRKFVSGLSCVLLFRVRPTHCYK</sequence>
<evidence type="ECO:0000313" key="8">
    <source>
        <dbReference type="Proteomes" id="UP001151699"/>
    </source>
</evidence>
<dbReference type="InterPro" id="IPR036236">
    <property type="entry name" value="Znf_C2H2_sf"/>
</dbReference>
<keyword evidence="1" id="KW-0479">Metal-binding</keyword>
<comment type="caution">
    <text evidence="7">The sequence shown here is derived from an EMBL/GenBank/DDBJ whole genome shotgun (WGS) entry which is preliminary data.</text>
</comment>
<dbReference type="OrthoDB" id="7881929at2759"/>
<dbReference type="InterPro" id="IPR003656">
    <property type="entry name" value="Znf_BED"/>
</dbReference>
<evidence type="ECO:0000313" key="7">
    <source>
        <dbReference type="EMBL" id="KAJ6646597.1"/>
    </source>
</evidence>
<feature type="compositionally biased region" description="Polar residues" evidence="5">
    <location>
        <begin position="1"/>
        <end position="18"/>
    </location>
</feature>
<evidence type="ECO:0000259" key="6">
    <source>
        <dbReference type="PROSITE" id="PS50808"/>
    </source>
</evidence>
<dbReference type="GO" id="GO:0008270">
    <property type="term" value="F:zinc ion binding"/>
    <property type="evidence" value="ECO:0007669"/>
    <property type="project" value="UniProtKB-KW"/>
</dbReference>
<dbReference type="SUPFAM" id="SSF57667">
    <property type="entry name" value="beta-beta-alpha zinc fingers"/>
    <property type="match status" value="1"/>
</dbReference>
<dbReference type="Proteomes" id="UP001151699">
    <property type="component" value="Chromosome A"/>
</dbReference>
<organism evidence="7 8">
    <name type="scientific">Pseudolycoriella hygida</name>
    <dbReference type="NCBI Taxonomy" id="35572"/>
    <lineage>
        <taxon>Eukaryota</taxon>
        <taxon>Metazoa</taxon>
        <taxon>Ecdysozoa</taxon>
        <taxon>Arthropoda</taxon>
        <taxon>Hexapoda</taxon>
        <taxon>Insecta</taxon>
        <taxon>Pterygota</taxon>
        <taxon>Neoptera</taxon>
        <taxon>Endopterygota</taxon>
        <taxon>Diptera</taxon>
        <taxon>Nematocera</taxon>
        <taxon>Sciaroidea</taxon>
        <taxon>Sciaridae</taxon>
        <taxon>Pseudolycoriella</taxon>
    </lineage>
</organism>
<reference evidence="7" key="1">
    <citation type="submission" date="2022-07" db="EMBL/GenBank/DDBJ databases">
        <authorList>
            <person name="Trinca V."/>
            <person name="Uliana J.V.C."/>
            <person name="Torres T.T."/>
            <person name="Ward R.J."/>
            <person name="Monesi N."/>
        </authorList>
    </citation>
    <scope>NUCLEOTIDE SEQUENCE</scope>
    <source>
        <strain evidence="7">HSMRA1968</strain>
        <tissue evidence="7">Whole embryos</tissue>
    </source>
</reference>
<dbReference type="GO" id="GO:0003677">
    <property type="term" value="F:DNA binding"/>
    <property type="evidence" value="ECO:0007669"/>
    <property type="project" value="InterPro"/>
</dbReference>
<keyword evidence="2 4" id="KW-0863">Zinc-finger</keyword>
<keyword evidence="3" id="KW-0862">Zinc</keyword>
<accession>A0A9Q0S5X9</accession>
<evidence type="ECO:0000256" key="4">
    <source>
        <dbReference type="PROSITE-ProRule" id="PRU00027"/>
    </source>
</evidence>
<name>A0A9Q0S5X9_9DIPT</name>
<gene>
    <name evidence="7" type="ORF">Bhyg_01810</name>
</gene>
<dbReference type="EMBL" id="WJQU01000001">
    <property type="protein sequence ID" value="KAJ6646597.1"/>
    <property type="molecule type" value="Genomic_DNA"/>
</dbReference>
<evidence type="ECO:0000256" key="5">
    <source>
        <dbReference type="SAM" id="MobiDB-lite"/>
    </source>
</evidence>
<keyword evidence="8" id="KW-1185">Reference proteome</keyword>
<dbReference type="SMART" id="SM00614">
    <property type="entry name" value="ZnF_BED"/>
    <property type="match status" value="1"/>
</dbReference>
<dbReference type="AlphaFoldDB" id="A0A9Q0S5X9"/>